<dbReference type="SUPFAM" id="SSF49265">
    <property type="entry name" value="Fibronectin type III"/>
    <property type="match status" value="1"/>
</dbReference>
<feature type="signal peptide" evidence="3">
    <location>
        <begin position="1"/>
        <end position="26"/>
    </location>
</feature>
<keyword evidence="6" id="KW-1185">Reference proteome</keyword>
<sequence>MQSTHLTNTLIFLITYFLVVNKLVDCQLCAANMKYHIHTHSCMIAVQSFLYYEEAKEYCAKTYSGGHLVYVLDEETDAFITRNFVTDRHWYYIGLTDKEENGVYKWINGKDVSYTGWNVKRHTPLRNSAYVVVSSNGWNEVFDERRKFICQSVAGRSLRFWLNQQYFVNSTREVIALTMNTLRCEVFDIDDHHLQLLYQNSDGTVSKIDEKLGKSLTYTFRPGFNSSGVYVCQIRQQLEGKSVSLTGTLEVIHNATYCDEQDPYHNLIVAGNTDVTFHRFCVFVYPRPTRLTVFTGATKNIPESRYNANFTYIDETSARGEIDIRFYNVTSSDYGRYHILFYHKYVSSILYFNIAGPPKCPNNLTSEELDQNTVRLTWSPITYEISEQLFKIFKADRLGDVHLDTVSYEKKMILSYNVTGLSPNTKYSFYLRVKAGQFETPCKHVITSVIIKGPAALPQDGDTNDMFYIIPIVALVVLLVICVVIIVVVRKIKLNQKNKNTFNDQRDYRYHCGSETISAQQSSPSDVNSSANPLVCSSEVAENIYNNVLESQAHQGAKALKPARKSGSSVKLKEKVSIETGKRQASTLPLGKTLVTWDDDINVYENTPEDTPKQDQEHTNDKENIDRSSKEGEISNRELQMQEAKPIEDSRTVSPEGLVYVMVEINRSSKTPKLVEEKPQASDKLGKSQDENKTEICQEGKSSYDAVEYSSLDYLATSLAAIENSSGSLAGTEANE</sequence>
<feature type="transmembrane region" description="Helical" evidence="2">
    <location>
        <begin position="466"/>
        <end position="489"/>
    </location>
</feature>
<dbReference type="SUPFAM" id="SSF56436">
    <property type="entry name" value="C-type lectin-like"/>
    <property type="match status" value="1"/>
</dbReference>
<dbReference type="RefSeq" id="XP_055866266.1">
    <property type="nucleotide sequence ID" value="XM_056010291.1"/>
</dbReference>
<feature type="chain" id="PRO_5040892001" evidence="3">
    <location>
        <begin position="27"/>
        <end position="736"/>
    </location>
</feature>
<dbReference type="InterPro" id="IPR013783">
    <property type="entry name" value="Ig-like_fold"/>
</dbReference>
<evidence type="ECO:0000256" key="3">
    <source>
        <dbReference type="SAM" id="SignalP"/>
    </source>
</evidence>
<feature type="region of interest" description="Disordered" evidence="1">
    <location>
        <begin position="603"/>
        <end position="651"/>
    </location>
</feature>
<dbReference type="GeneID" id="106052491"/>
<proteinExistence type="predicted"/>
<feature type="compositionally biased region" description="Basic and acidic residues" evidence="1">
    <location>
        <begin position="610"/>
        <end position="636"/>
    </location>
</feature>
<dbReference type="InterPro" id="IPR050801">
    <property type="entry name" value="Ca-Dep_Lectins_ImmuneDev"/>
</dbReference>
<dbReference type="PROSITE" id="PS50853">
    <property type="entry name" value="FN3"/>
    <property type="match status" value="1"/>
</dbReference>
<dbReference type="Gene3D" id="3.10.100.10">
    <property type="entry name" value="Mannose-Binding Protein A, subunit A"/>
    <property type="match status" value="1"/>
</dbReference>
<dbReference type="PANTHER" id="PTHR22801:SF63">
    <property type="entry name" value="C-TYPE LECTIN DOMAIN-CONTAINING PROTEIN"/>
    <property type="match status" value="1"/>
</dbReference>
<evidence type="ECO:0000259" key="5">
    <source>
        <dbReference type="PROSITE" id="PS50853"/>
    </source>
</evidence>
<keyword evidence="2" id="KW-0812">Transmembrane</keyword>
<gene>
    <name evidence="7" type="primary">LOC106052491</name>
</gene>
<dbReference type="InterPro" id="IPR016186">
    <property type="entry name" value="C-type_lectin-like/link_sf"/>
</dbReference>
<dbReference type="Gene3D" id="2.60.40.10">
    <property type="entry name" value="Immunoglobulins"/>
    <property type="match status" value="1"/>
</dbReference>
<evidence type="ECO:0000313" key="7">
    <source>
        <dbReference type="RefSeq" id="XP_055866266.1"/>
    </source>
</evidence>
<feature type="domain" description="C-type lectin" evidence="4">
    <location>
        <begin position="38"/>
        <end position="140"/>
    </location>
</feature>
<keyword evidence="2" id="KW-0472">Membrane</keyword>
<feature type="domain" description="Fibronectin type-III" evidence="5">
    <location>
        <begin position="360"/>
        <end position="454"/>
    </location>
</feature>
<dbReference type="InterPro" id="IPR001304">
    <property type="entry name" value="C-type_lectin-like"/>
</dbReference>
<dbReference type="CDD" id="cd00063">
    <property type="entry name" value="FN3"/>
    <property type="match status" value="1"/>
</dbReference>
<dbReference type="Proteomes" id="UP001165740">
    <property type="component" value="Chromosome 14"/>
</dbReference>
<dbReference type="InterPro" id="IPR016187">
    <property type="entry name" value="CTDL_fold"/>
</dbReference>
<evidence type="ECO:0000259" key="4">
    <source>
        <dbReference type="PROSITE" id="PS50041"/>
    </source>
</evidence>
<dbReference type="Pfam" id="PF00041">
    <property type="entry name" value="fn3"/>
    <property type="match status" value="1"/>
</dbReference>
<name>A0A9W2YU02_BIOGL</name>
<dbReference type="InterPro" id="IPR036116">
    <property type="entry name" value="FN3_sf"/>
</dbReference>
<protein>
    <submittedName>
        <fullName evidence="7">Uncharacterized protein LOC106052491 isoform X2</fullName>
    </submittedName>
</protein>
<dbReference type="CDD" id="cd00037">
    <property type="entry name" value="CLECT"/>
    <property type="match status" value="1"/>
</dbReference>
<feature type="compositionally biased region" description="Basic and acidic residues" evidence="1">
    <location>
        <begin position="673"/>
        <end position="698"/>
    </location>
</feature>
<evidence type="ECO:0000313" key="6">
    <source>
        <dbReference type="Proteomes" id="UP001165740"/>
    </source>
</evidence>
<dbReference type="SMART" id="SM00034">
    <property type="entry name" value="CLECT"/>
    <property type="match status" value="1"/>
</dbReference>
<evidence type="ECO:0000256" key="1">
    <source>
        <dbReference type="SAM" id="MobiDB-lite"/>
    </source>
</evidence>
<accession>A0A9W2YU02</accession>
<dbReference type="AlphaFoldDB" id="A0A9W2YU02"/>
<keyword evidence="3" id="KW-0732">Signal</keyword>
<dbReference type="InterPro" id="IPR003961">
    <property type="entry name" value="FN3_dom"/>
</dbReference>
<feature type="region of interest" description="Disordered" evidence="1">
    <location>
        <begin position="672"/>
        <end position="701"/>
    </location>
</feature>
<evidence type="ECO:0000256" key="2">
    <source>
        <dbReference type="SAM" id="Phobius"/>
    </source>
</evidence>
<dbReference type="SMART" id="SM00060">
    <property type="entry name" value="FN3"/>
    <property type="match status" value="1"/>
</dbReference>
<keyword evidence="2" id="KW-1133">Transmembrane helix</keyword>
<dbReference type="Pfam" id="PF00059">
    <property type="entry name" value="Lectin_C"/>
    <property type="match status" value="1"/>
</dbReference>
<dbReference type="PROSITE" id="PS50041">
    <property type="entry name" value="C_TYPE_LECTIN_2"/>
    <property type="match status" value="1"/>
</dbReference>
<dbReference type="PANTHER" id="PTHR22801">
    <property type="entry name" value="LITHOSTATHINE"/>
    <property type="match status" value="1"/>
</dbReference>
<organism evidence="6 7">
    <name type="scientific">Biomphalaria glabrata</name>
    <name type="common">Bloodfluke planorb</name>
    <name type="synonym">Freshwater snail</name>
    <dbReference type="NCBI Taxonomy" id="6526"/>
    <lineage>
        <taxon>Eukaryota</taxon>
        <taxon>Metazoa</taxon>
        <taxon>Spiralia</taxon>
        <taxon>Lophotrochozoa</taxon>
        <taxon>Mollusca</taxon>
        <taxon>Gastropoda</taxon>
        <taxon>Heterobranchia</taxon>
        <taxon>Euthyneura</taxon>
        <taxon>Panpulmonata</taxon>
        <taxon>Hygrophila</taxon>
        <taxon>Lymnaeoidea</taxon>
        <taxon>Planorbidae</taxon>
        <taxon>Biomphalaria</taxon>
    </lineage>
</organism>
<reference evidence="7" key="1">
    <citation type="submission" date="2025-08" db="UniProtKB">
        <authorList>
            <consortium name="RefSeq"/>
        </authorList>
    </citation>
    <scope>IDENTIFICATION</scope>
</reference>